<evidence type="ECO:0000256" key="10">
    <source>
        <dbReference type="SAM" id="SignalP"/>
    </source>
</evidence>
<dbReference type="PANTHER" id="PTHR13624:SF4">
    <property type="entry name" value="TRANSMEMBRANE PROTEIN 161A"/>
    <property type="match status" value="1"/>
</dbReference>
<evidence type="ECO:0000256" key="4">
    <source>
        <dbReference type="ARBA" id="ARBA00022729"/>
    </source>
</evidence>
<dbReference type="RefSeq" id="XP_053753220.1">
    <property type="nucleotide sequence ID" value="XM_053897245.1"/>
</dbReference>
<feature type="chain" id="PRO_5040995110" description="Transmembrane protein 161A" evidence="10">
    <location>
        <begin position="19"/>
        <end position="454"/>
    </location>
</feature>
<evidence type="ECO:0000256" key="2">
    <source>
        <dbReference type="ARBA" id="ARBA00009706"/>
    </source>
</evidence>
<keyword evidence="3 9" id="KW-0812">Transmembrane</keyword>
<organism evidence="11 12">
    <name type="scientific">Panthera pardus</name>
    <name type="common">Leopard</name>
    <name type="synonym">Felis pardus</name>
    <dbReference type="NCBI Taxonomy" id="9691"/>
    <lineage>
        <taxon>Eukaryota</taxon>
        <taxon>Metazoa</taxon>
        <taxon>Chordata</taxon>
        <taxon>Craniata</taxon>
        <taxon>Vertebrata</taxon>
        <taxon>Euteleostomi</taxon>
        <taxon>Mammalia</taxon>
        <taxon>Eutheria</taxon>
        <taxon>Laurasiatheria</taxon>
        <taxon>Carnivora</taxon>
        <taxon>Feliformia</taxon>
        <taxon>Felidae</taxon>
        <taxon>Pantherinae</taxon>
        <taxon>Panthera</taxon>
    </lineage>
</organism>
<evidence type="ECO:0000313" key="12">
    <source>
        <dbReference type="RefSeq" id="XP_053753220.1"/>
    </source>
</evidence>
<dbReference type="Proteomes" id="UP001165780">
    <property type="component" value="Unplaced"/>
</dbReference>
<dbReference type="CTD" id="54929"/>
<reference evidence="12" key="1">
    <citation type="submission" date="2025-08" db="UniProtKB">
        <authorList>
            <consortium name="RefSeq"/>
        </authorList>
    </citation>
    <scope>IDENTIFICATION</scope>
    <source>
        <tissue evidence="12">Whole blood</tissue>
    </source>
</reference>
<dbReference type="InterPro" id="IPR019395">
    <property type="entry name" value="Transmembrane_161A/B"/>
</dbReference>
<feature type="transmembrane region" description="Helical" evidence="9">
    <location>
        <begin position="425"/>
        <end position="447"/>
    </location>
</feature>
<dbReference type="PANTHER" id="PTHR13624">
    <property type="entry name" value="RE42071P"/>
    <property type="match status" value="1"/>
</dbReference>
<feature type="transmembrane region" description="Helical" evidence="9">
    <location>
        <begin position="200"/>
        <end position="219"/>
    </location>
</feature>
<accession>A0A9W2V3B1</accession>
<name>A0A9W2V3B1_PANPR</name>
<feature type="transmembrane region" description="Helical" evidence="9">
    <location>
        <begin position="342"/>
        <end position="367"/>
    </location>
</feature>
<gene>
    <name evidence="12" type="primary">TMEM161A</name>
</gene>
<protein>
    <recommendedName>
        <fullName evidence="8">Transmembrane protein 161A</fullName>
    </recommendedName>
</protein>
<dbReference type="GeneID" id="109247654"/>
<evidence type="ECO:0000256" key="5">
    <source>
        <dbReference type="ARBA" id="ARBA00022989"/>
    </source>
</evidence>
<keyword evidence="6 9" id="KW-0472">Membrane</keyword>
<evidence type="ECO:0000256" key="1">
    <source>
        <dbReference type="ARBA" id="ARBA00004141"/>
    </source>
</evidence>
<dbReference type="GO" id="GO:0016020">
    <property type="term" value="C:membrane"/>
    <property type="evidence" value="ECO:0007669"/>
    <property type="project" value="UniProtKB-SubCell"/>
</dbReference>
<comment type="similarity">
    <text evidence="2">Belongs to the TMEM161 family.</text>
</comment>
<feature type="transmembrane region" description="Helical" evidence="9">
    <location>
        <begin position="240"/>
        <end position="259"/>
    </location>
</feature>
<proteinExistence type="inferred from homology"/>
<sequence length="454" mass="50681">MAVLGVQLVVTLLTATLMHRLAPHCSFARWLLCNGSLFRYKHPSEEELRALEGKPKPRGRKERWANGYSEEKPLSVPRDAPFQLETCPLTAVDALEAYYYALGPAKETNIAVFWCLLTVAFSIKMFLTVTRLYFSAEEGGERSVCLTFAFLFLLLAMLVQVVREETLELGLEPGLASMTQNLEPLLKTQGWDWALPLAKLAIRMGLAFVGSMLGAFLTFPGLRLAQTHLDALTMSEDRPMLQFLLQMSFLSPLIILGLWTKPIARDFLHQAPAGGMTFSLLSDSAFDSLRLWVLVALCLLRLAVTRPHLQAYLCLAKARVEQLRREAGRIEAREIQRRVVRVYCYVTVVSLQYLTPLILTFNCTLLLKTLGGYSWGLGPVPMLSPPPSSAHDRLVGPEEDEAQQTAARIAGALGSLLTPLFLRGVLTFLIWWTAACQLLSSLFGLYFHRYLAGS</sequence>
<dbReference type="AlphaFoldDB" id="A0A9W2V3B1"/>
<keyword evidence="4 10" id="KW-0732">Signal</keyword>
<keyword evidence="5 9" id="KW-1133">Transmembrane helix</keyword>
<feature type="transmembrane region" description="Helical" evidence="9">
    <location>
        <begin position="111"/>
        <end position="132"/>
    </location>
</feature>
<dbReference type="Pfam" id="PF10268">
    <property type="entry name" value="Tmemb_161AB"/>
    <property type="match status" value="1"/>
</dbReference>
<evidence type="ECO:0000256" key="8">
    <source>
        <dbReference type="ARBA" id="ARBA00040182"/>
    </source>
</evidence>
<evidence type="ECO:0000256" key="3">
    <source>
        <dbReference type="ARBA" id="ARBA00022692"/>
    </source>
</evidence>
<evidence type="ECO:0000256" key="9">
    <source>
        <dbReference type="SAM" id="Phobius"/>
    </source>
</evidence>
<feature type="transmembrane region" description="Helical" evidence="9">
    <location>
        <begin position="289"/>
        <end position="309"/>
    </location>
</feature>
<keyword evidence="11" id="KW-1185">Reference proteome</keyword>
<evidence type="ECO:0000313" key="11">
    <source>
        <dbReference type="Proteomes" id="UP001165780"/>
    </source>
</evidence>
<evidence type="ECO:0000256" key="6">
    <source>
        <dbReference type="ARBA" id="ARBA00023136"/>
    </source>
</evidence>
<evidence type="ECO:0000256" key="7">
    <source>
        <dbReference type="ARBA" id="ARBA00023180"/>
    </source>
</evidence>
<feature type="transmembrane region" description="Helical" evidence="9">
    <location>
        <begin position="144"/>
        <end position="162"/>
    </location>
</feature>
<feature type="signal peptide" evidence="10">
    <location>
        <begin position="1"/>
        <end position="18"/>
    </location>
</feature>
<comment type="subcellular location">
    <subcellularLocation>
        <location evidence="1">Membrane</location>
        <topology evidence="1">Multi-pass membrane protein</topology>
    </subcellularLocation>
</comment>
<keyword evidence="7" id="KW-0325">Glycoprotein</keyword>